<name>W9HA97_FUSOX</name>
<evidence type="ECO:0000313" key="1">
    <source>
        <dbReference type="EMBL" id="EWY79187.1"/>
    </source>
</evidence>
<dbReference type="Proteomes" id="UP000030753">
    <property type="component" value="Unassembled WGS sequence"/>
</dbReference>
<evidence type="ECO:0000313" key="2">
    <source>
        <dbReference type="Proteomes" id="UP000030753"/>
    </source>
</evidence>
<organism evidence="1 2">
    <name type="scientific">Fusarium oxysporum NRRL 32931</name>
    <dbReference type="NCBI Taxonomy" id="660029"/>
    <lineage>
        <taxon>Eukaryota</taxon>
        <taxon>Fungi</taxon>
        <taxon>Dikarya</taxon>
        <taxon>Ascomycota</taxon>
        <taxon>Pezizomycotina</taxon>
        <taxon>Sordariomycetes</taxon>
        <taxon>Hypocreomycetidae</taxon>
        <taxon>Hypocreales</taxon>
        <taxon>Nectriaceae</taxon>
        <taxon>Fusarium</taxon>
        <taxon>Fusarium oxysporum species complex</taxon>
    </lineage>
</organism>
<gene>
    <name evidence="1" type="ORF">FOYG_17632</name>
</gene>
<dbReference type="HOGENOM" id="CLU_2941754_0_0_1"/>
<reference evidence="1 2" key="1">
    <citation type="submission" date="2011-06" db="EMBL/GenBank/DDBJ databases">
        <title>The Genome Sequence of Fusarium oxysporum FOSC 3-a.</title>
        <authorList>
            <consortium name="The Broad Institute Genome Sequencing Platform"/>
            <person name="Ma L.-J."/>
            <person name="Gale L.R."/>
            <person name="Schwartz D.C."/>
            <person name="Zhou S."/>
            <person name="Corby-Kistler H."/>
            <person name="Young S.K."/>
            <person name="Zeng Q."/>
            <person name="Gargeya S."/>
            <person name="Fitzgerald M."/>
            <person name="Haas B."/>
            <person name="Abouelleil A."/>
            <person name="Alvarado L."/>
            <person name="Arachchi H.M."/>
            <person name="Berlin A."/>
            <person name="Brown A."/>
            <person name="Chapman S.B."/>
            <person name="Chen Z."/>
            <person name="Dunbar C."/>
            <person name="Freedman E."/>
            <person name="Gearin G."/>
            <person name="Gellesch M."/>
            <person name="Goldberg J."/>
            <person name="Griggs A."/>
            <person name="Gujja S."/>
            <person name="Heiman D."/>
            <person name="Howarth C."/>
            <person name="Larson L."/>
            <person name="Lui A."/>
            <person name="MacDonald P.J.P."/>
            <person name="Mehta T."/>
            <person name="Montmayeur A."/>
            <person name="Murphy C."/>
            <person name="Neiman D."/>
            <person name="Pearson M."/>
            <person name="Priest M."/>
            <person name="Roberts A."/>
            <person name="Saif S."/>
            <person name="Shea T."/>
            <person name="Shenoy N."/>
            <person name="Sisk P."/>
            <person name="Stolte C."/>
            <person name="Sykes S."/>
            <person name="Wortman J."/>
            <person name="Nusbaum C."/>
            <person name="Birren B."/>
        </authorList>
    </citation>
    <scope>NUCLEOTIDE SEQUENCE [LARGE SCALE GENOMIC DNA]</scope>
    <source>
        <strain evidence="1 2">FOSC 3-a</strain>
    </source>
</reference>
<accession>W9HA97</accession>
<proteinExistence type="predicted"/>
<sequence length="60" mass="7061">MSRHPGPRRFHHMQLAPHLRAKRISRMGCCAKARCKIPVLCTQRQKLPILGFKITCHTRW</sequence>
<dbReference type="AlphaFoldDB" id="W9HA97"/>
<dbReference type="EMBL" id="KI928758">
    <property type="protein sequence ID" value="EWY79187.1"/>
    <property type="molecule type" value="Genomic_DNA"/>
</dbReference>
<protein>
    <submittedName>
        <fullName evidence="1">Uncharacterized protein</fullName>
    </submittedName>
</protein>